<dbReference type="STRING" id="1577792.QX51_07560"/>
<dbReference type="Proteomes" id="UP000031189">
    <property type="component" value="Unassembled WGS sequence"/>
</dbReference>
<reference evidence="1 2" key="1">
    <citation type="submission" date="2014-12" db="EMBL/GenBank/DDBJ databases">
        <title>Draft genome sequence of Terrisporobacter sp. 08-306576, isolated from the blood culture of a bacteremia patient.</title>
        <authorList>
            <person name="Lund L.C."/>
            <person name="Sydenham T.V."/>
            <person name="Hogh S.V."/>
            <person name="Skov M.N."/>
            <person name="Kemp M."/>
            <person name="Justesen U.S."/>
        </authorList>
    </citation>
    <scope>NUCLEOTIDE SEQUENCE [LARGE SCALE GENOMIC DNA]</scope>
    <source>
        <strain evidence="1 2">08-306576</strain>
    </source>
</reference>
<name>A0A0B3VY06_9FIRM</name>
<keyword evidence="2" id="KW-1185">Reference proteome</keyword>
<proteinExistence type="predicted"/>
<gene>
    <name evidence="1" type="ORF">QX51_07560</name>
</gene>
<organism evidence="1 2">
    <name type="scientific">Terrisporobacter othiniensis</name>
    <dbReference type="NCBI Taxonomy" id="1577792"/>
    <lineage>
        <taxon>Bacteria</taxon>
        <taxon>Bacillati</taxon>
        <taxon>Bacillota</taxon>
        <taxon>Clostridia</taxon>
        <taxon>Peptostreptococcales</taxon>
        <taxon>Peptostreptococcaceae</taxon>
        <taxon>Terrisporobacter</taxon>
    </lineage>
</organism>
<dbReference type="AlphaFoldDB" id="A0A0B3VY06"/>
<sequence>MKMNGINNFLFRVIESCDGGYISRCREKSWISKLNSINNGYNVIHSFHQLAALSNGVSNEIIKESEYKEKIHEDIVKYHEKYIKPLDKSINRKRKNLDLDKIKTQSWIIFKITSKITNEYYINCRNKVSIEHIKYILKYRMYEKQPKEGSLSEFIQKHNSIDELTVEILEYIEGDIDKYSIIRKWCNVFGTEYATTNYLLDICNEE</sequence>
<protein>
    <submittedName>
        <fullName evidence="1">Uncharacterized protein</fullName>
    </submittedName>
</protein>
<evidence type="ECO:0000313" key="1">
    <source>
        <dbReference type="EMBL" id="KHS57668.1"/>
    </source>
</evidence>
<dbReference type="EMBL" id="JWHR01000068">
    <property type="protein sequence ID" value="KHS57668.1"/>
    <property type="molecule type" value="Genomic_DNA"/>
</dbReference>
<comment type="caution">
    <text evidence="1">The sequence shown here is derived from an EMBL/GenBank/DDBJ whole genome shotgun (WGS) entry which is preliminary data.</text>
</comment>
<accession>A0A0B3VY06</accession>
<evidence type="ECO:0000313" key="2">
    <source>
        <dbReference type="Proteomes" id="UP000031189"/>
    </source>
</evidence>